<dbReference type="SUPFAM" id="SSF52540">
    <property type="entry name" value="P-loop containing nucleoside triphosphate hydrolases"/>
    <property type="match status" value="1"/>
</dbReference>
<dbReference type="SMART" id="SM00860">
    <property type="entry name" value="SMI1_KNR4"/>
    <property type="match status" value="1"/>
</dbReference>
<dbReference type="AlphaFoldDB" id="A0A7W7HP26"/>
<evidence type="ECO:0000313" key="5">
    <source>
        <dbReference type="Proteomes" id="UP000590511"/>
    </source>
</evidence>
<reference evidence="4 5" key="1">
    <citation type="submission" date="2020-08" db="EMBL/GenBank/DDBJ databases">
        <title>Sequencing the genomes of 1000 actinobacteria strains.</title>
        <authorList>
            <person name="Klenk H.-P."/>
        </authorList>
    </citation>
    <scope>NUCLEOTIDE SEQUENCE [LARGE SCALE GENOMIC DNA]</scope>
    <source>
        <strain evidence="4 5">DSM 43150</strain>
    </source>
</reference>
<dbReference type="Proteomes" id="UP000590511">
    <property type="component" value="Unassembled WGS sequence"/>
</dbReference>
<accession>A0A7W7HP26</accession>
<evidence type="ECO:0000313" key="4">
    <source>
        <dbReference type="EMBL" id="MBB4753817.1"/>
    </source>
</evidence>
<dbReference type="InterPro" id="IPR018958">
    <property type="entry name" value="Knr4/Smi1-like_dom"/>
</dbReference>
<evidence type="ECO:0000259" key="3">
    <source>
        <dbReference type="SMART" id="SM00860"/>
    </source>
</evidence>
<evidence type="ECO:0000256" key="2">
    <source>
        <dbReference type="SAM" id="Phobius"/>
    </source>
</evidence>
<dbReference type="InterPro" id="IPR027417">
    <property type="entry name" value="P-loop_NTPase"/>
</dbReference>
<evidence type="ECO:0000256" key="1">
    <source>
        <dbReference type="SAM" id="MobiDB-lite"/>
    </source>
</evidence>
<keyword evidence="2" id="KW-0472">Membrane</keyword>
<comment type="caution">
    <text evidence="4">The sequence shown here is derived from an EMBL/GenBank/DDBJ whole genome shotgun (WGS) entry which is preliminary data.</text>
</comment>
<keyword evidence="2" id="KW-1133">Transmembrane helix</keyword>
<gene>
    <name evidence="4" type="ORF">BJ964_007978</name>
</gene>
<dbReference type="InterPro" id="IPR037883">
    <property type="entry name" value="Knr4/Smi1-like_sf"/>
</dbReference>
<sequence>MNRGWTGRGPWMIAATSAGADWRIVLAGLAAATEAPVAAVLIGTTMPDDDPARPFLAGVLEVAETARLPLERVRDLAEGMSRCYELVLVAADVGLLLPVGGSGWTLADLALAMGAPAVVVTGPGPDAAHHTSLVVDALHGRNLSAAVVTVGDVDESALPLPPAGRIPATALKEKPTPAPAAAPDPGTPGDSDSASVLSRTPDSTVATDPDQPREPTSDAAETPSEGGRFAKAAEWFEPMLRVATQPATPVLDATGGKPINGKRFVLGLLGVFVIMVLLACGLGWCSSQPIYSAHLDQIDQIETTARPYIPHPSTYVPPSRPRPPSTAVCPENAGAITPTRPDTATTQRVNRAWQRIERWLAANAPASARGPRPPAGAKRIDELQRRMSVAFPADLVASLRRHDGVAPEARFDLPPFFSPESLDEILGDWRSTCTVLAGVADSWPAEDWWHRQFVPFASAGDGGCLLVDQRPGGHGRVGEFYPEDGTDFARWPASVTELLEDTATALETGRPYDGRYRPTVDGHGLLNWEII</sequence>
<dbReference type="Pfam" id="PF09346">
    <property type="entry name" value="SMI1_KNR4"/>
    <property type="match status" value="1"/>
</dbReference>
<feature type="region of interest" description="Disordered" evidence="1">
    <location>
        <begin position="164"/>
        <end position="227"/>
    </location>
</feature>
<keyword evidence="2" id="KW-0812">Transmembrane</keyword>
<proteinExistence type="predicted"/>
<feature type="domain" description="Knr4/Smi1-like" evidence="3">
    <location>
        <begin position="374"/>
        <end position="501"/>
    </location>
</feature>
<feature type="transmembrane region" description="Helical" evidence="2">
    <location>
        <begin position="264"/>
        <end position="284"/>
    </location>
</feature>
<feature type="compositionally biased region" description="Pro residues" evidence="1">
    <location>
        <begin position="176"/>
        <end position="186"/>
    </location>
</feature>
<protein>
    <submittedName>
        <fullName evidence="4">Cell wall assembly regulator SMI1</fullName>
    </submittedName>
</protein>
<dbReference type="SUPFAM" id="SSF160631">
    <property type="entry name" value="SMI1/KNR4-like"/>
    <property type="match status" value="1"/>
</dbReference>
<name>A0A7W7HP26_9ACTN</name>
<dbReference type="RefSeq" id="WP_188125471.1">
    <property type="nucleotide sequence ID" value="NZ_BOMP01000083.1"/>
</dbReference>
<dbReference type="Gene3D" id="3.40.50.300">
    <property type="entry name" value="P-loop containing nucleotide triphosphate hydrolases"/>
    <property type="match status" value="1"/>
</dbReference>
<feature type="compositionally biased region" description="Polar residues" evidence="1">
    <location>
        <begin position="196"/>
        <end position="206"/>
    </location>
</feature>
<organism evidence="4 5">
    <name type="scientific">Actinoplanes lobatus</name>
    <dbReference type="NCBI Taxonomy" id="113568"/>
    <lineage>
        <taxon>Bacteria</taxon>
        <taxon>Bacillati</taxon>
        <taxon>Actinomycetota</taxon>
        <taxon>Actinomycetes</taxon>
        <taxon>Micromonosporales</taxon>
        <taxon>Micromonosporaceae</taxon>
        <taxon>Actinoplanes</taxon>
    </lineage>
</organism>
<dbReference type="EMBL" id="JACHNC010000001">
    <property type="protein sequence ID" value="MBB4753817.1"/>
    <property type="molecule type" value="Genomic_DNA"/>
</dbReference>